<dbReference type="EMBL" id="UINC01088333">
    <property type="protein sequence ID" value="SVC38459.1"/>
    <property type="molecule type" value="Genomic_DNA"/>
</dbReference>
<reference evidence="1" key="1">
    <citation type="submission" date="2018-05" db="EMBL/GenBank/DDBJ databases">
        <authorList>
            <person name="Lanie J.A."/>
            <person name="Ng W.-L."/>
            <person name="Kazmierczak K.M."/>
            <person name="Andrzejewski T.M."/>
            <person name="Davidsen T.M."/>
            <person name="Wayne K.J."/>
            <person name="Tettelin H."/>
            <person name="Glass J.I."/>
            <person name="Rusch D."/>
            <person name="Podicherti R."/>
            <person name="Tsui H.-C.T."/>
            <person name="Winkler M.E."/>
        </authorList>
    </citation>
    <scope>NUCLEOTIDE SEQUENCE</scope>
</reference>
<evidence type="ECO:0000313" key="1">
    <source>
        <dbReference type="EMBL" id="SVC38459.1"/>
    </source>
</evidence>
<feature type="non-terminal residue" evidence="1">
    <location>
        <position position="1"/>
    </location>
</feature>
<proteinExistence type="predicted"/>
<name>A0A382LP25_9ZZZZ</name>
<gene>
    <name evidence="1" type="ORF">METZ01_LOCUS291313</name>
</gene>
<feature type="non-terminal residue" evidence="1">
    <location>
        <position position="105"/>
    </location>
</feature>
<organism evidence="1">
    <name type="scientific">marine metagenome</name>
    <dbReference type="NCBI Taxonomy" id="408172"/>
    <lineage>
        <taxon>unclassified sequences</taxon>
        <taxon>metagenomes</taxon>
        <taxon>ecological metagenomes</taxon>
    </lineage>
</organism>
<protein>
    <submittedName>
        <fullName evidence="1">Uncharacterized protein</fullName>
    </submittedName>
</protein>
<sequence>VNRDKILSVILTLAFFGVLISWSPVNAEEVTGQEQDVSLYLYSQNGVGKLHTKETGGHGDAEEVTIQPGSSVFFALNYSLQSDLPVKSYRSNIGFHIYLYASSTD</sequence>
<dbReference type="AlphaFoldDB" id="A0A382LP25"/>
<accession>A0A382LP25</accession>